<evidence type="ECO:0000256" key="4">
    <source>
        <dbReference type="ARBA" id="ARBA00022475"/>
    </source>
</evidence>
<comment type="caution">
    <text evidence="13">The sequence shown here is derived from an EMBL/GenBank/DDBJ whole genome shotgun (WGS) entry which is preliminary data.</text>
</comment>
<sequence length="433" mass="47581">MEPVLLEESEVRRSAVRVVVIAFIGFFVWATVAPLDSGVVITGNVTVSGNRKAVQHPTGGVVQDLLVREGSQVKQGDVVLKVNPLDSEANLTGAELQYINLLATESRLLSERTGAAAIRWKPELEAFGANDTRVAEAKLVQLQLFSSRRQELDSQQRILREQLSGQQAQADSLVKVAQEKKNQLELVEREARNTVQLAKEGYVPESRANEVLRSQSSLQSDMANLIAEASRTRASMSSTSLQMAQQRTTFLKDIDNQLSELQKNREAYMTRMESLKFARNLTEVKAPVSGTVVGLKVNTVGGVITASQVLMEILPEEGNLIIEAQVPPTSIDKVHVGLEADVRFSAFNQRNTPVVPGVIKLVGADKQKDPSGGANDFYLAQIETTKEGLQLLGHHKIQPGMPAEVIVKTGERSFLTYLLKPLTDRFARSFKED</sequence>
<keyword evidence="4 9" id="KW-1003">Cell membrane</keyword>
<evidence type="ECO:0000313" key="14">
    <source>
        <dbReference type="Proteomes" id="UP000072741"/>
    </source>
</evidence>
<evidence type="ECO:0000256" key="6">
    <source>
        <dbReference type="ARBA" id="ARBA00022692"/>
    </source>
</evidence>
<keyword evidence="14" id="KW-1185">Reference proteome</keyword>
<dbReference type="PANTHER" id="PTHR30386">
    <property type="entry name" value="MEMBRANE FUSION SUBUNIT OF EMRAB-TOLC MULTIDRUG EFFLUX PUMP"/>
    <property type="match status" value="1"/>
</dbReference>
<dbReference type="InterPro" id="IPR050739">
    <property type="entry name" value="MFP"/>
</dbReference>
<dbReference type="InterPro" id="IPR010129">
    <property type="entry name" value="T1SS_HlyD"/>
</dbReference>
<dbReference type="InterPro" id="IPR058982">
    <property type="entry name" value="Beta-barrel_AprE"/>
</dbReference>
<keyword evidence="6 9" id="KW-0812">Transmembrane</keyword>
<feature type="transmembrane region" description="Helical" evidence="9">
    <location>
        <begin position="15"/>
        <end position="35"/>
    </location>
</feature>
<dbReference type="NCBIfam" id="TIGR01843">
    <property type="entry name" value="type_I_hlyD"/>
    <property type="match status" value="1"/>
</dbReference>
<keyword evidence="8 9" id="KW-0472">Membrane</keyword>
<dbReference type="EMBL" id="LDSL01000045">
    <property type="protein sequence ID" value="KTT23885.1"/>
    <property type="molecule type" value="Genomic_DNA"/>
</dbReference>
<organism evidence="13 14">
    <name type="scientific">Pseudacidovorax intermedius</name>
    <dbReference type="NCBI Taxonomy" id="433924"/>
    <lineage>
        <taxon>Bacteria</taxon>
        <taxon>Pseudomonadati</taxon>
        <taxon>Pseudomonadota</taxon>
        <taxon>Betaproteobacteria</taxon>
        <taxon>Burkholderiales</taxon>
        <taxon>Comamonadaceae</taxon>
        <taxon>Pseudacidovorax</taxon>
    </lineage>
</organism>
<reference evidence="13 14" key="1">
    <citation type="journal article" date="2016" name="Front. Microbiol.">
        <title>Genomic Resource of Rice Seed Associated Bacteria.</title>
        <authorList>
            <person name="Midha S."/>
            <person name="Bansal K."/>
            <person name="Sharma S."/>
            <person name="Kumar N."/>
            <person name="Patil P.P."/>
            <person name="Chaudhry V."/>
            <person name="Patil P.B."/>
        </authorList>
    </citation>
    <scope>NUCLEOTIDE SEQUENCE [LARGE SCALE GENOMIC DNA]</scope>
    <source>
        <strain evidence="13 14">NS331</strain>
    </source>
</reference>
<name>A0A147H2K1_9BURK</name>
<keyword evidence="3 9" id="KW-0813">Transport</keyword>
<dbReference type="GO" id="GO:0005886">
    <property type="term" value="C:plasma membrane"/>
    <property type="evidence" value="ECO:0007669"/>
    <property type="project" value="UniProtKB-SubCell"/>
</dbReference>
<dbReference type="InterPro" id="IPR058781">
    <property type="entry name" value="HH_AprE-like"/>
</dbReference>
<evidence type="ECO:0000256" key="9">
    <source>
        <dbReference type="RuleBase" id="RU365093"/>
    </source>
</evidence>
<dbReference type="PROSITE" id="PS00543">
    <property type="entry name" value="HLYD_FAMILY"/>
    <property type="match status" value="1"/>
</dbReference>
<evidence type="ECO:0000259" key="11">
    <source>
        <dbReference type="Pfam" id="PF25994"/>
    </source>
</evidence>
<proteinExistence type="inferred from homology"/>
<accession>A0A147H2K1</accession>
<dbReference type="Pfam" id="PF25994">
    <property type="entry name" value="HH_AprE"/>
    <property type="match status" value="1"/>
</dbReference>
<evidence type="ECO:0000256" key="8">
    <source>
        <dbReference type="ARBA" id="ARBA00023136"/>
    </source>
</evidence>
<comment type="subcellular location">
    <subcellularLocation>
        <location evidence="1 9">Cell inner membrane</location>
        <topology evidence="1 9">Single-pass membrane protein</topology>
    </subcellularLocation>
</comment>
<dbReference type="Pfam" id="PF26002">
    <property type="entry name" value="Beta-barrel_AprE"/>
    <property type="match status" value="1"/>
</dbReference>
<dbReference type="PRINTS" id="PR01490">
    <property type="entry name" value="RTXTOXIND"/>
</dbReference>
<feature type="domain" description="AprE-like beta-barrel" evidence="12">
    <location>
        <begin position="320"/>
        <end position="410"/>
    </location>
</feature>
<dbReference type="GO" id="GO:0009306">
    <property type="term" value="P:protein secretion"/>
    <property type="evidence" value="ECO:0007669"/>
    <property type="project" value="InterPro"/>
</dbReference>
<evidence type="ECO:0000256" key="3">
    <source>
        <dbReference type="ARBA" id="ARBA00022448"/>
    </source>
</evidence>
<gene>
    <name evidence="13" type="ORF">NS331_06765</name>
</gene>
<feature type="domain" description="AprE-like long alpha-helical hairpin" evidence="11">
    <location>
        <begin position="88"/>
        <end position="274"/>
    </location>
</feature>
<dbReference type="Gene3D" id="2.40.50.100">
    <property type="match status" value="1"/>
</dbReference>
<evidence type="ECO:0000259" key="12">
    <source>
        <dbReference type="Pfam" id="PF26002"/>
    </source>
</evidence>
<evidence type="ECO:0000256" key="1">
    <source>
        <dbReference type="ARBA" id="ARBA00004377"/>
    </source>
</evidence>
<dbReference type="PANTHER" id="PTHR30386:SF17">
    <property type="entry name" value="ALKALINE PROTEASE SECRETION PROTEIN APRE"/>
    <property type="match status" value="1"/>
</dbReference>
<keyword evidence="5 9" id="KW-0997">Cell inner membrane</keyword>
<dbReference type="AlphaFoldDB" id="A0A147H2K1"/>
<keyword evidence="10" id="KW-0175">Coiled coil</keyword>
<dbReference type="Gene3D" id="2.40.30.170">
    <property type="match status" value="1"/>
</dbReference>
<evidence type="ECO:0000256" key="10">
    <source>
        <dbReference type="SAM" id="Coils"/>
    </source>
</evidence>
<evidence type="ECO:0000256" key="7">
    <source>
        <dbReference type="ARBA" id="ARBA00022989"/>
    </source>
</evidence>
<keyword evidence="7 9" id="KW-1133">Transmembrane helix</keyword>
<feature type="coiled-coil region" evidence="10">
    <location>
        <begin position="251"/>
        <end position="278"/>
    </location>
</feature>
<evidence type="ECO:0000313" key="13">
    <source>
        <dbReference type="EMBL" id="KTT23885.1"/>
    </source>
</evidence>
<feature type="coiled-coil region" evidence="10">
    <location>
        <begin position="170"/>
        <end position="197"/>
    </location>
</feature>
<protein>
    <recommendedName>
        <fullName evidence="9">Membrane fusion protein (MFP) family protein</fullName>
    </recommendedName>
</protein>
<dbReference type="InterPro" id="IPR006144">
    <property type="entry name" value="Secretion_HlyD_CS"/>
</dbReference>
<comment type="similarity">
    <text evidence="2 9">Belongs to the membrane fusion protein (MFP) (TC 8.A.1) family.</text>
</comment>
<evidence type="ECO:0000256" key="5">
    <source>
        <dbReference type="ARBA" id="ARBA00022519"/>
    </source>
</evidence>
<evidence type="ECO:0000256" key="2">
    <source>
        <dbReference type="ARBA" id="ARBA00009477"/>
    </source>
</evidence>
<dbReference type="Proteomes" id="UP000072741">
    <property type="component" value="Unassembled WGS sequence"/>
</dbReference>